<accession>A0A8T1I2M4</accession>
<evidence type="ECO:0000313" key="1">
    <source>
        <dbReference type="EMBL" id="KAG2947943.1"/>
    </source>
</evidence>
<dbReference type="EMBL" id="RCMV01000312">
    <property type="protein sequence ID" value="KAG3219425.1"/>
    <property type="molecule type" value="Genomic_DNA"/>
</dbReference>
<gene>
    <name evidence="1" type="ORF">PC117_g6391</name>
    <name evidence="2" type="ORF">PC129_g9806</name>
</gene>
<dbReference type="EMBL" id="RCMK01000121">
    <property type="protein sequence ID" value="KAG2947943.1"/>
    <property type="molecule type" value="Genomic_DNA"/>
</dbReference>
<sequence length="66" mass="7545">MHSSTARKWSMWFSTSDYPCSARLWTKLSSKYVCAYAQLGLNNCVRRRLNVVGAFDSPEGHHQPLP</sequence>
<protein>
    <submittedName>
        <fullName evidence="2">Uncharacterized protein</fullName>
    </submittedName>
</protein>
<dbReference type="Proteomes" id="UP000760860">
    <property type="component" value="Unassembled WGS sequence"/>
</dbReference>
<evidence type="ECO:0000313" key="2">
    <source>
        <dbReference type="EMBL" id="KAG3219425.1"/>
    </source>
</evidence>
<dbReference type="Proteomes" id="UP000736787">
    <property type="component" value="Unassembled WGS sequence"/>
</dbReference>
<proteinExistence type="predicted"/>
<name>A0A8T1I2M4_9STRA</name>
<comment type="caution">
    <text evidence="2">The sequence shown here is derived from an EMBL/GenBank/DDBJ whole genome shotgun (WGS) entry which is preliminary data.</text>
</comment>
<reference evidence="2" key="1">
    <citation type="submission" date="2018-05" db="EMBL/GenBank/DDBJ databases">
        <title>Effector identification in a new, highly contiguous assembly of the strawberry crown rot pathogen Phytophthora cactorum.</title>
        <authorList>
            <person name="Armitage A.D."/>
            <person name="Nellist C.F."/>
            <person name="Bates H."/>
            <person name="Vickerstaff R.J."/>
            <person name="Harrison R.J."/>
        </authorList>
    </citation>
    <scope>NUCLEOTIDE SEQUENCE</scope>
    <source>
        <strain evidence="1">4040</strain>
        <strain evidence="2">P421</strain>
    </source>
</reference>
<evidence type="ECO:0000313" key="3">
    <source>
        <dbReference type="Proteomes" id="UP000760860"/>
    </source>
</evidence>
<dbReference type="AlphaFoldDB" id="A0A8T1I2M4"/>
<organism evidence="2 3">
    <name type="scientific">Phytophthora cactorum</name>
    <dbReference type="NCBI Taxonomy" id="29920"/>
    <lineage>
        <taxon>Eukaryota</taxon>
        <taxon>Sar</taxon>
        <taxon>Stramenopiles</taxon>
        <taxon>Oomycota</taxon>
        <taxon>Peronosporomycetes</taxon>
        <taxon>Peronosporales</taxon>
        <taxon>Peronosporaceae</taxon>
        <taxon>Phytophthora</taxon>
    </lineage>
</organism>